<protein>
    <submittedName>
        <fullName evidence="1">Uncharacterized protein</fullName>
    </submittedName>
</protein>
<dbReference type="EMBL" id="JX649871">
    <property type="protein sequence ID" value="AGC71419.1"/>
    <property type="molecule type" value="Genomic_DNA"/>
</dbReference>
<organism evidence="1">
    <name type="scientific">uncultured bacterium A1Q1_fos_1000</name>
    <dbReference type="NCBI Taxonomy" id="1256536"/>
    <lineage>
        <taxon>Bacteria</taxon>
        <taxon>environmental samples</taxon>
    </lineage>
</organism>
<proteinExistence type="predicted"/>
<sequence>MHDVGLRWDRVGWWSPGSDAREDDRRSTASLSGGTEILLVQSVVVDGFELLRHVGPGVVVLILIEDRHLLGEYCERSVQAQDA</sequence>
<accession>L7VVB5</accession>
<dbReference type="AlphaFoldDB" id="L7VVB5"/>
<name>L7VVB5_9BACT</name>
<reference evidence="1" key="1">
    <citation type="submission" date="2012-09" db="EMBL/GenBank/DDBJ databases">
        <title>Metagenomic Characterization of a Microbial Community in Wastewater Detects High Levels of Antibiotic Resistance.</title>
        <authorList>
            <person name="Abrams M."/>
            <person name="Caldwell A."/>
            <person name="Vandaei E."/>
            <person name="Lee W."/>
            <person name="Perrott J."/>
            <person name="Khan S.Y."/>
            <person name="Ta J."/>
            <person name="Romero D."/>
            <person name="Nguyen V."/>
            <person name="Pourmand N."/>
            <person name="Ouverney C.C."/>
        </authorList>
    </citation>
    <scope>NUCLEOTIDE SEQUENCE</scope>
</reference>
<evidence type="ECO:0000313" key="1">
    <source>
        <dbReference type="EMBL" id="AGC71419.1"/>
    </source>
</evidence>